<dbReference type="GeneID" id="89971437"/>
<accession>A0AAV9N8G4</accession>
<protein>
    <submittedName>
        <fullName evidence="2">Uncharacterized protein</fullName>
    </submittedName>
</protein>
<evidence type="ECO:0000313" key="2">
    <source>
        <dbReference type="EMBL" id="KAK5051591.1"/>
    </source>
</evidence>
<reference evidence="2 3" key="1">
    <citation type="submission" date="2023-08" db="EMBL/GenBank/DDBJ databases">
        <title>Black Yeasts Isolated from many extreme environments.</title>
        <authorList>
            <person name="Coleine C."/>
            <person name="Stajich J.E."/>
            <person name="Selbmann L."/>
        </authorList>
    </citation>
    <scope>NUCLEOTIDE SEQUENCE [LARGE SCALE GENOMIC DNA]</scope>
    <source>
        <strain evidence="2 3">CCFEE 5792</strain>
    </source>
</reference>
<comment type="caution">
    <text evidence="2">The sequence shown here is derived from an EMBL/GenBank/DDBJ whole genome shotgun (WGS) entry which is preliminary data.</text>
</comment>
<dbReference type="Proteomes" id="UP001358417">
    <property type="component" value="Unassembled WGS sequence"/>
</dbReference>
<dbReference type="EMBL" id="JAVRRD010000015">
    <property type="protein sequence ID" value="KAK5051591.1"/>
    <property type="molecule type" value="Genomic_DNA"/>
</dbReference>
<proteinExistence type="predicted"/>
<evidence type="ECO:0000313" key="3">
    <source>
        <dbReference type="Proteomes" id="UP001358417"/>
    </source>
</evidence>
<dbReference type="RefSeq" id="XP_064705818.1">
    <property type="nucleotide sequence ID" value="XM_064846838.1"/>
</dbReference>
<sequence>MANGCATGVEKNDVSQESGLSQGEYNCSAWKLNSGLEAFEDDIDDDQYIPGMSDGQFLPESGREATVQMMMELLRDNVKSLNLQMEDQHGEEVESAEGEDCEEEVPIRLPERIEVCDLDLDPGFCGLFLRDQLCRYSPDFLHAYWRPRATAEQCEALEECEAWNLEELGELQEEDFQAIEEEMRKEEFEVGMLVAE</sequence>
<organism evidence="2 3">
    <name type="scientific">Exophiala bonariae</name>
    <dbReference type="NCBI Taxonomy" id="1690606"/>
    <lineage>
        <taxon>Eukaryota</taxon>
        <taxon>Fungi</taxon>
        <taxon>Dikarya</taxon>
        <taxon>Ascomycota</taxon>
        <taxon>Pezizomycotina</taxon>
        <taxon>Eurotiomycetes</taxon>
        <taxon>Chaetothyriomycetidae</taxon>
        <taxon>Chaetothyriales</taxon>
        <taxon>Herpotrichiellaceae</taxon>
        <taxon>Exophiala</taxon>
    </lineage>
</organism>
<dbReference type="AlphaFoldDB" id="A0AAV9N8G4"/>
<feature type="region of interest" description="Disordered" evidence="1">
    <location>
        <begin position="1"/>
        <end position="20"/>
    </location>
</feature>
<gene>
    <name evidence="2" type="ORF">LTR84_003243</name>
</gene>
<keyword evidence="3" id="KW-1185">Reference proteome</keyword>
<evidence type="ECO:0000256" key="1">
    <source>
        <dbReference type="SAM" id="MobiDB-lite"/>
    </source>
</evidence>
<name>A0AAV9N8G4_9EURO</name>